<dbReference type="Pfam" id="PF05050">
    <property type="entry name" value="Methyltransf_21"/>
    <property type="match status" value="1"/>
</dbReference>
<dbReference type="PATRIC" id="fig|1300349.4.peg.1914"/>
<reference evidence="2 3" key="1">
    <citation type="submission" date="2016-06" db="EMBL/GenBank/DDBJ databases">
        <title>Genome sequence of Porphyrobacter dokdonensis DSW-74.</title>
        <authorList>
            <person name="Kim J.F."/>
            <person name="Song J.Y."/>
        </authorList>
    </citation>
    <scope>NUCLEOTIDE SEQUENCE [LARGE SCALE GENOMIC DNA]</scope>
    <source>
        <strain evidence="2 3">DSW-74</strain>
    </source>
</reference>
<proteinExistence type="predicted"/>
<dbReference type="EMBL" id="LZYB01000004">
    <property type="protein sequence ID" value="OBV10708.1"/>
    <property type="molecule type" value="Genomic_DNA"/>
</dbReference>
<organism evidence="2 3">
    <name type="scientific">Erythrobacter dokdonensis DSW-74</name>
    <dbReference type="NCBI Taxonomy" id="1300349"/>
    <lineage>
        <taxon>Bacteria</taxon>
        <taxon>Pseudomonadati</taxon>
        <taxon>Pseudomonadota</taxon>
        <taxon>Alphaproteobacteria</taxon>
        <taxon>Sphingomonadales</taxon>
        <taxon>Erythrobacteraceae</taxon>
        <taxon>Erythrobacter/Porphyrobacter group</taxon>
        <taxon>Erythrobacter</taxon>
    </lineage>
</organism>
<evidence type="ECO:0000259" key="1">
    <source>
        <dbReference type="Pfam" id="PF05050"/>
    </source>
</evidence>
<name>A0A1A7BDU7_9SPHN</name>
<dbReference type="GO" id="GO:0032259">
    <property type="term" value="P:methylation"/>
    <property type="evidence" value="ECO:0007669"/>
    <property type="project" value="UniProtKB-KW"/>
</dbReference>
<dbReference type="Gene3D" id="3.40.50.150">
    <property type="entry name" value="Vaccinia Virus protein VP39"/>
    <property type="match status" value="1"/>
</dbReference>
<accession>A0A1A7BDU7</accession>
<dbReference type="Proteomes" id="UP000092484">
    <property type="component" value="Unassembled WGS sequence"/>
</dbReference>
<dbReference type="AlphaFoldDB" id="A0A1A7BDU7"/>
<keyword evidence="2" id="KW-0808">Transferase</keyword>
<protein>
    <submittedName>
        <fullName evidence="2">Methyltransferase, FkbM family</fullName>
    </submittedName>
</protein>
<dbReference type="InterPro" id="IPR029063">
    <property type="entry name" value="SAM-dependent_MTases_sf"/>
</dbReference>
<dbReference type="InterPro" id="IPR006342">
    <property type="entry name" value="FkbM_mtfrase"/>
</dbReference>
<feature type="domain" description="Methyltransferase FkbM" evidence="1">
    <location>
        <begin position="83"/>
        <end position="234"/>
    </location>
</feature>
<sequence>MSNLRSILLRQDRPAAEEYFTSRTRSQYLGRGTLLCQVLGGLKLFAIGDDIGFSPHMIFEGYWEFWLTRHFAEVIHPGDTVIDIGANLGYYTLLAADLVGPEGQVIAIEPNPEVFRHLSASIAVNGFAPRTNARNVALAGPGETGKRAFFVPAGDPKNGRFIGDTEEPERLAGHGTVSEVALGRIDPDAFERVDFVKIDVEGAELAVLEHLRPVLDKFQPKVVCEINFSRGYGWDEVVSAFGTDALGFLDFDSTVKPFTRDMAETLQPGEDWLVCVDFAHTRQHVTPSEMAAQGDGT</sequence>
<evidence type="ECO:0000313" key="3">
    <source>
        <dbReference type="Proteomes" id="UP000092484"/>
    </source>
</evidence>
<comment type="caution">
    <text evidence="2">The sequence shown here is derived from an EMBL/GenBank/DDBJ whole genome shotgun (WGS) entry which is preliminary data.</text>
</comment>
<dbReference type="SUPFAM" id="SSF53335">
    <property type="entry name" value="S-adenosyl-L-methionine-dependent methyltransferases"/>
    <property type="match status" value="1"/>
</dbReference>
<keyword evidence="3" id="KW-1185">Reference proteome</keyword>
<dbReference type="NCBIfam" id="TIGR01444">
    <property type="entry name" value="fkbM_fam"/>
    <property type="match status" value="1"/>
</dbReference>
<evidence type="ECO:0000313" key="2">
    <source>
        <dbReference type="EMBL" id="OBV10708.1"/>
    </source>
</evidence>
<dbReference type="RefSeq" id="WP_143736693.1">
    <property type="nucleotide sequence ID" value="NZ_LZYB01000004.1"/>
</dbReference>
<dbReference type="PANTHER" id="PTHR34203">
    <property type="entry name" value="METHYLTRANSFERASE, FKBM FAMILY PROTEIN"/>
    <property type="match status" value="1"/>
</dbReference>
<dbReference type="InterPro" id="IPR052514">
    <property type="entry name" value="SAM-dependent_MTase"/>
</dbReference>
<dbReference type="PANTHER" id="PTHR34203:SF15">
    <property type="entry name" value="SLL1173 PROTEIN"/>
    <property type="match status" value="1"/>
</dbReference>
<dbReference type="GO" id="GO:0008168">
    <property type="term" value="F:methyltransferase activity"/>
    <property type="evidence" value="ECO:0007669"/>
    <property type="project" value="UniProtKB-KW"/>
</dbReference>
<keyword evidence="2" id="KW-0489">Methyltransferase</keyword>
<gene>
    <name evidence="2" type="ORF">I603_1921</name>
</gene>
<dbReference type="STRING" id="1300349.I603_1921"/>